<evidence type="ECO:0000256" key="1">
    <source>
        <dbReference type="ARBA" id="ARBA00022821"/>
    </source>
</evidence>
<sequence>MEIRLDDEVESLSEVGVVFHSCSSSLKSLEIWGCRKLKSLCGALEHLTVLESLKLKRMSNLNLDNKEVGEDDDGKPWQGLHRSLRCLTLEKLPELVSLPKGMQCLTALQSLRIIDCKRLESLPESMPKLTSLKTLEIREIRKRLDAIASNHNQFGFKLDCQPIRRRREDTCSYVYAQDIIGRENDQEKIVSILLDPDVHQDVSYLSIVGIGGLGKTALAQLVYNDPRIKETFPLRLWACVSDQEKTATIVGDAHINKLEVLSKEDSWRLFEMTAFGQRYRQQYPPDLVEIGQGIVKRCANVPLAIRVVGSLLYDLGREKWSCTTDLSFPKTKIRTCLRIRNGDRKSSSKQNIVDQMEELKALSNLKGSLDIEIHANA</sequence>
<dbReference type="PANTHER" id="PTHR36766">
    <property type="entry name" value="PLANT BROAD-SPECTRUM MILDEW RESISTANCE PROTEIN RPW8"/>
    <property type="match status" value="1"/>
</dbReference>
<reference evidence="4" key="1">
    <citation type="submission" date="2022-04" db="EMBL/GenBank/DDBJ databases">
        <title>Carnegiea gigantea Genome sequencing and assembly v2.</title>
        <authorList>
            <person name="Copetti D."/>
            <person name="Sanderson M.J."/>
            <person name="Burquez A."/>
            <person name="Wojciechowski M.F."/>
        </authorList>
    </citation>
    <scope>NUCLEOTIDE SEQUENCE</scope>
    <source>
        <strain evidence="4">SGP5-SGP5p</strain>
        <tissue evidence="4">Aerial part</tissue>
    </source>
</reference>
<feature type="domain" description="Disease resistance protein At4g27190-like leucine-rich repeats" evidence="3">
    <location>
        <begin position="19"/>
        <end position="139"/>
    </location>
</feature>
<dbReference type="Proteomes" id="UP001153076">
    <property type="component" value="Unassembled WGS sequence"/>
</dbReference>
<feature type="domain" description="NB-ARC" evidence="2">
    <location>
        <begin position="183"/>
        <end position="251"/>
    </location>
</feature>
<dbReference type="Gene3D" id="3.80.10.10">
    <property type="entry name" value="Ribonuclease Inhibitor"/>
    <property type="match status" value="1"/>
</dbReference>
<evidence type="ECO:0000259" key="2">
    <source>
        <dbReference type="Pfam" id="PF00931"/>
    </source>
</evidence>
<protein>
    <recommendedName>
        <fullName evidence="6">NB-ARC domain-containing protein</fullName>
    </recommendedName>
</protein>
<evidence type="ECO:0000259" key="3">
    <source>
        <dbReference type="Pfam" id="PF23247"/>
    </source>
</evidence>
<dbReference type="Pfam" id="PF00931">
    <property type="entry name" value="NB-ARC"/>
    <property type="match status" value="1"/>
</dbReference>
<dbReference type="GO" id="GO:0006952">
    <property type="term" value="P:defense response"/>
    <property type="evidence" value="ECO:0007669"/>
    <property type="project" value="UniProtKB-KW"/>
</dbReference>
<dbReference type="Gene3D" id="3.40.50.300">
    <property type="entry name" value="P-loop containing nucleotide triphosphate hydrolases"/>
    <property type="match status" value="1"/>
</dbReference>
<evidence type="ECO:0000313" key="4">
    <source>
        <dbReference type="EMBL" id="KAJ8422809.1"/>
    </source>
</evidence>
<accession>A0A9Q1JHE9</accession>
<dbReference type="OrthoDB" id="1357022at2759"/>
<dbReference type="GO" id="GO:0043531">
    <property type="term" value="F:ADP binding"/>
    <property type="evidence" value="ECO:0007669"/>
    <property type="project" value="InterPro"/>
</dbReference>
<dbReference type="SUPFAM" id="SSF52540">
    <property type="entry name" value="P-loop containing nucleoside triphosphate hydrolases"/>
    <property type="match status" value="1"/>
</dbReference>
<keyword evidence="5" id="KW-1185">Reference proteome</keyword>
<evidence type="ECO:0000313" key="5">
    <source>
        <dbReference type="Proteomes" id="UP001153076"/>
    </source>
</evidence>
<dbReference type="InterPro" id="IPR002182">
    <property type="entry name" value="NB-ARC"/>
</dbReference>
<evidence type="ECO:0008006" key="6">
    <source>
        <dbReference type="Google" id="ProtNLM"/>
    </source>
</evidence>
<dbReference type="PANTHER" id="PTHR36766:SF35">
    <property type="entry name" value="DISEASE RESISTANCE PROTEIN RGA3"/>
    <property type="match status" value="1"/>
</dbReference>
<name>A0A9Q1JHE9_9CARY</name>
<gene>
    <name evidence="4" type="ORF">Cgig2_018010</name>
</gene>
<dbReference type="Pfam" id="PF23247">
    <property type="entry name" value="LRR_RPS2"/>
    <property type="match status" value="1"/>
</dbReference>
<dbReference type="InterPro" id="IPR057135">
    <property type="entry name" value="At4g27190-like_LRR"/>
</dbReference>
<proteinExistence type="predicted"/>
<dbReference type="InterPro" id="IPR027417">
    <property type="entry name" value="P-loop_NTPase"/>
</dbReference>
<comment type="caution">
    <text evidence="4">The sequence shown here is derived from an EMBL/GenBank/DDBJ whole genome shotgun (WGS) entry which is preliminary data.</text>
</comment>
<organism evidence="4 5">
    <name type="scientific">Carnegiea gigantea</name>
    <dbReference type="NCBI Taxonomy" id="171969"/>
    <lineage>
        <taxon>Eukaryota</taxon>
        <taxon>Viridiplantae</taxon>
        <taxon>Streptophyta</taxon>
        <taxon>Embryophyta</taxon>
        <taxon>Tracheophyta</taxon>
        <taxon>Spermatophyta</taxon>
        <taxon>Magnoliopsida</taxon>
        <taxon>eudicotyledons</taxon>
        <taxon>Gunneridae</taxon>
        <taxon>Pentapetalae</taxon>
        <taxon>Caryophyllales</taxon>
        <taxon>Cactineae</taxon>
        <taxon>Cactaceae</taxon>
        <taxon>Cactoideae</taxon>
        <taxon>Echinocereeae</taxon>
        <taxon>Carnegiea</taxon>
    </lineage>
</organism>
<keyword evidence="1" id="KW-0611">Plant defense</keyword>
<dbReference type="InterPro" id="IPR032675">
    <property type="entry name" value="LRR_dom_sf"/>
</dbReference>
<dbReference type="AlphaFoldDB" id="A0A9Q1JHE9"/>
<dbReference type="SUPFAM" id="SSF52047">
    <property type="entry name" value="RNI-like"/>
    <property type="match status" value="1"/>
</dbReference>
<dbReference type="EMBL" id="JAKOGI010002137">
    <property type="protein sequence ID" value="KAJ8422809.1"/>
    <property type="molecule type" value="Genomic_DNA"/>
</dbReference>